<keyword evidence="1" id="KW-0378">Hydrolase</keyword>
<keyword evidence="4" id="KW-1185">Reference proteome</keyword>
<gene>
    <name evidence="3" type="ORF">P0Y55_13975</name>
</gene>
<dbReference type="PANTHER" id="PTHR22901">
    <property type="entry name" value="SIALATE O-ACETYLESTERASE"/>
    <property type="match status" value="1"/>
</dbReference>
<feature type="domain" description="Sialate O-acetylesterase" evidence="2">
    <location>
        <begin position="253"/>
        <end position="379"/>
    </location>
</feature>
<organism evidence="3 4">
    <name type="scientific">Candidatus Cohnella colombiensis</name>
    <dbReference type="NCBI Taxonomy" id="3121368"/>
    <lineage>
        <taxon>Bacteria</taxon>
        <taxon>Bacillati</taxon>
        <taxon>Bacillota</taxon>
        <taxon>Bacilli</taxon>
        <taxon>Bacillales</taxon>
        <taxon>Paenibacillaceae</taxon>
        <taxon>Cohnella</taxon>
    </lineage>
</organism>
<dbReference type="GO" id="GO:0005975">
    <property type="term" value="P:carbohydrate metabolic process"/>
    <property type="evidence" value="ECO:0007669"/>
    <property type="project" value="TreeGrafter"/>
</dbReference>
<evidence type="ECO:0000313" key="3">
    <source>
        <dbReference type="EMBL" id="WEK53677.1"/>
    </source>
</evidence>
<dbReference type="Proteomes" id="UP001178662">
    <property type="component" value="Chromosome"/>
</dbReference>
<feature type="domain" description="Sialate O-acetylesterase" evidence="2">
    <location>
        <begin position="86"/>
        <end position="188"/>
    </location>
</feature>
<dbReference type="SUPFAM" id="SSF52266">
    <property type="entry name" value="SGNH hydrolase"/>
    <property type="match status" value="1"/>
</dbReference>
<dbReference type="Pfam" id="PF03629">
    <property type="entry name" value="SASA"/>
    <property type="match status" value="2"/>
</dbReference>
<dbReference type="Gene3D" id="3.40.50.1110">
    <property type="entry name" value="SGNH hydrolase"/>
    <property type="match status" value="1"/>
</dbReference>
<name>A0AA95JCA1_9BACL</name>
<accession>A0AA95JCA1</accession>
<dbReference type="EMBL" id="CP119317">
    <property type="protein sequence ID" value="WEK53677.1"/>
    <property type="molecule type" value="Genomic_DNA"/>
</dbReference>
<dbReference type="InterPro" id="IPR005181">
    <property type="entry name" value="SASA"/>
</dbReference>
<protein>
    <submittedName>
        <fullName evidence="3">Sialate O-acetylesterase</fullName>
    </submittedName>
</protein>
<dbReference type="AlphaFoldDB" id="A0AA95JCA1"/>
<evidence type="ECO:0000256" key="1">
    <source>
        <dbReference type="ARBA" id="ARBA00022801"/>
    </source>
</evidence>
<dbReference type="PANTHER" id="PTHR22901:SF0">
    <property type="entry name" value="SIALATE O-ACETYLESTERASE"/>
    <property type="match status" value="1"/>
</dbReference>
<evidence type="ECO:0000313" key="4">
    <source>
        <dbReference type="Proteomes" id="UP001178662"/>
    </source>
</evidence>
<reference evidence="3" key="1">
    <citation type="submission" date="2023-03" db="EMBL/GenBank/DDBJ databases">
        <title>Andean soil-derived lignocellulolytic bacterial consortium as a source of novel taxa and putative plastic-active enzymes.</title>
        <authorList>
            <person name="Diaz-Garcia L."/>
            <person name="Chuvochina M."/>
            <person name="Feuerriegel G."/>
            <person name="Bunk B."/>
            <person name="Sproer C."/>
            <person name="Streit W.R."/>
            <person name="Rodriguez L.M."/>
            <person name="Overmann J."/>
            <person name="Jimenez D.J."/>
        </authorList>
    </citation>
    <scope>NUCLEOTIDE SEQUENCE</scope>
    <source>
        <strain evidence="3">MAG 2441</strain>
    </source>
</reference>
<sequence>MSVNLRLDPLFNSHMVLQRDRTVPVWGKGENGTQVVVRCGDVQVTALVEGEQWKVELPARSAGGPFDLTIDSNEEHIVLNDVLFGDVWLAGGQSNMEWRLIDTTDATAEIASAANSRLRFYNVPRVSYDDGAEHAGSWMQCSPEEVGEWSGVGYYFAQRLAASLEDVPIGIVGCNWGGTSASCWIPEEVLLSDPELRIYVDEFKQHMDKLDPHLAELEVQRYQAAVDEFNRRQSEGLEGTELGDYPWPPPLNLQSFLRPNGLYHTMILKTAPYAIKGFIYYQGESDEMRPVLYERLLGLLIQTWRKDWGDESLPFLFVQLPGHACMGGDADGEQWALLRESQWKVTQSVPHTALAVTIDCGERDDIHPRNKKPVGQRLALVALHNVYGHNVISSGPIVQDVRVKESRVELQFTHAEGLSAREGELVGFELAGENGQYVVATAVAHDNIVEVWNEQVAVPKAVRYAWANYPNANLINGAGLPAAPFRNNC</sequence>
<dbReference type="InterPro" id="IPR036514">
    <property type="entry name" value="SGNH_hydro_sf"/>
</dbReference>
<dbReference type="InterPro" id="IPR039329">
    <property type="entry name" value="SIAE"/>
</dbReference>
<dbReference type="GO" id="GO:0001681">
    <property type="term" value="F:sialate O-acetylesterase activity"/>
    <property type="evidence" value="ECO:0007669"/>
    <property type="project" value="InterPro"/>
</dbReference>
<evidence type="ECO:0000259" key="2">
    <source>
        <dbReference type="Pfam" id="PF03629"/>
    </source>
</evidence>
<proteinExistence type="predicted"/>